<dbReference type="OrthoDB" id="1878503at2759"/>
<dbReference type="InterPro" id="IPR004252">
    <property type="entry name" value="Probable_transposase_24"/>
</dbReference>
<evidence type="ECO:0008006" key="7">
    <source>
        <dbReference type="Google" id="ProtNLM"/>
    </source>
</evidence>
<feature type="compositionally biased region" description="Acidic residues" evidence="1">
    <location>
        <begin position="1130"/>
        <end position="1149"/>
    </location>
</feature>
<dbReference type="EMBL" id="WJXA01000009">
    <property type="protein sequence ID" value="KAF7131909.1"/>
    <property type="molecule type" value="Genomic_DNA"/>
</dbReference>
<dbReference type="Pfam" id="PF02992">
    <property type="entry name" value="Transposase_21"/>
    <property type="match status" value="1"/>
</dbReference>
<feature type="region of interest" description="Disordered" evidence="1">
    <location>
        <begin position="1665"/>
        <end position="1688"/>
    </location>
</feature>
<evidence type="ECO:0000259" key="2">
    <source>
        <dbReference type="Pfam" id="PF13952"/>
    </source>
</evidence>
<evidence type="ECO:0000256" key="1">
    <source>
        <dbReference type="SAM" id="MobiDB-lite"/>
    </source>
</evidence>
<feature type="domain" description="DUF4216" evidence="2">
    <location>
        <begin position="941"/>
        <end position="1015"/>
    </location>
</feature>
<gene>
    <name evidence="5" type="ORF">RHSIM_Rhsim09G0075900</name>
</gene>
<evidence type="ECO:0000259" key="3">
    <source>
        <dbReference type="Pfam" id="PF13960"/>
    </source>
</evidence>
<protein>
    <recommendedName>
        <fullName evidence="7">Transposase</fullName>
    </recommendedName>
</protein>
<dbReference type="Proteomes" id="UP000626092">
    <property type="component" value="Unassembled WGS sequence"/>
</dbReference>
<proteinExistence type="predicted"/>
<dbReference type="PANTHER" id="PTHR10775:SF182">
    <property type="entry name" value="TRANSPOSON, EN_SPM-LIKE, TRANSPOSASE-ASSOCIATED DOMAIN PROTEIN-RELATED"/>
    <property type="match status" value="1"/>
</dbReference>
<feature type="region of interest" description="Disordered" evidence="1">
    <location>
        <begin position="1326"/>
        <end position="1348"/>
    </location>
</feature>
<feature type="domain" description="DUF4218" evidence="3">
    <location>
        <begin position="709"/>
        <end position="821"/>
    </location>
</feature>
<evidence type="ECO:0000313" key="6">
    <source>
        <dbReference type="Proteomes" id="UP000626092"/>
    </source>
</evidence>
<dbReference type="Pfam" id="PF03004">
    <property type="entry name" value="Transposase_24"/>
    <property type="match status" value="1"/>
</dbReference>
<accession>A0A834GGL4</accession>
<dbReference type="Pfam" id="PF13963">
    <property type="entry name" value="Transpos_assoc"/>
    <property type="match status" value="1"/>
</dbReference>
<dbReference type="Pfam" id="PF13952">
    <property type="entry name" value="DUF4216"/>
    <property type="match status" value="1"/>
</dbReference>
<dbReference type="InterPro" id="IPR029480">
    <property type="entry name" value="Transpos_assoc"/>
</dbReference>
<dbReference type="Pfam" id="PF13960">
    <property type="entry name" value="DUF4218"/>
    <property type="match status" value="1"/>
</dbReference>
<dbReference type="InterPro" id="IPR025312">
    <property type="entry name" value="DUF4216"/>
</dbReference>
<keyword evidence="6" id="KW-1185">Reference proteome</keyword>
<evidence type="ECO:0000313" key="5">
    <source>
        <dbReference type="EMBL" id="KAF7131909.1"/>
    </source>
</evidence>
<comment type="caution">
    <text evidence="5">The sequence shown here is derived from an EMBL/GenBank/DDBJ whole genome shotgun (WGS) entry which is preliminary data.</text>
</comment>
<reference evidence="5" key="1">
    <citation type="submission" date="2019-11" db="EMBL/GenBank/DDBJ databases">
        <authorList>
            <person name="Liu Y."/>
            <person name="Hou J."/>
            <person name="Li T.-Q."/>
            <person name="Guan C.-H."/>
            <person name="Wu X."/>
            <person name="Wu H.-Z."/>
            <person name="Ling F."/>
            <person name="Zhang R."/>
            <person name="Shi X.-G."/>
            <person name="Ren J.-P."/>
            <person name="Chen E.-F."/>
            <person name="Sun J.-M."/>
        </authorList>
    </citation>
    <scope>NUCLEOTIDE SEQUENCE</scope>
    <source>
        <strain evidence="5">Adult_tree_wgs_1</strain>
        <tissue evidence="5">Leaves</tissue>
    </source>
</reference>
<name>A0A834GGL4_RHOSS</name>
<organism evidence="5 6">
    <name type="scientific">Rhododendron simsii</name>
    <name type="common">Sims's rhododendron</name>
    <dbReference type="NCBI Taxonomy" id="118357"/>
    <lineage>
        <taxon>Eukaryota</taxon>
        <taxon>Viridiplantae</taxon>
        <taxon>Streptophyta</taxon>
        <taxon>Embryophyta</taxon>
        <taxon>Tracheophyta</taxon>
        <taxon>Spermatophyta</taxon>
        <taxon>Magnoliopsida</taxon>
        <taxon>eudicotyledons</taxon>
        <taxon>Gunneridae</taxon>
        <taxon>Pentapetalae</taxon>
        <taxon>asterids</taxon>
        <taxon>Ericales</taxon>
        <taxon>Ericaceae</taxon>
        <taxon>Ericoideae</taxon>
        <taxon>Rhodoreae</taxon>
        <taxon>Rhododendron</taxon>
    </lineage>
</organism>
<evidence type="ECO:0000259" key="4">
    <source>
        <dbReference type="Pfam" id="PF13963"/>
    </source>
</evidence>
<feature type="region of interest" description="Disordered" evidence="1">
    <location>
        <begin position="1121"/>
        <end position="1149"/>
    </location>
</feature>
<dbReference type="InterPro" id="IPR025452">
    <property type="entry name" value="DUF4218"/>
</dbReference>
<dbReference type="PANTHER" id="PTHR10775">
    <property type="entry name" value="OS08G0208400 PROTEIN"/>
    <property type="match status" value="1"/>
</dbReference>
<feature type="domain" description="Transposase-associated" evidence="4">
    <location>
        <begin position="3"/>
        <end position="76"/>
    </location>
</feature>
<feature type="region of interest" description="Disordered" evidence="1">
    <location>
        <begin position="1487"/>
        <end position="1510"/>
    </location>
</feature>
<sequence>MDKSWIDIRNRLDPTYIQGVEKFLEFAYDKKHPDSKIYCPCTKCMNLIFGTRSGVKEHLIVNGFNTKYTRWTIHGESLASCSRSESDANQSSYFQDDMIGMVHDAFGVPRQDGGIRDNEGLESMGLGPDKETKKFFKLLEDAQRELYPNCKTFTALSFTTHLLHIKVLGGWTDTSYDMLVELLRKAFPIRETLPKSFAEAKKFNEALGFSYEKIDACPKDCMLFWKDKKGLRNCEKCGTSRYKESTIFLDDGTAKLTQIPAKQVRHFPLKPALQKLFMSEETSKHMRWHAEGRTNDGKWRHPADTPAWKIFDEKHPEFAKDIRNVRLGLAVDGFKPFRTMSISHSTWPVVLMPYNLPPWLCMKQPFFILALLIDGPHGPGNDIDVYLQPLIEELKELWTEGVLTFDASTQQMFHMRATILMGTINDFPALAILSGWSTKGALAFPSCNVETQSLWLKNFRKYCYMGHRRFLDQGHNFRKDAISFDGTIETRPRPLHLSGADIFRQVQFVQNNFGKGEERGRTAPKKRRVHANEGISANTMVQGVEHNWKKRSTFFDLEYWPDILIRHNIDLMHTEKNVLENILGTLLNILGKTKDNLKARQDLKVMRIRPTLHPQQRPGGKVFLPPASFTMSKEQKYIFCKVLKNVKVPDGYSSNISRRVNLKDTTIAGLKSHDCHILMQQLLPLAARRALPRHVCEALIELSTSFRRLCSKVMDPNDFEDLKKQIALTLCRLEKIFPPSFFDIMEHLPIHLAEQASVAGPVYYRWMYPVERYLLTLKKYVRNMSHPEGSIAEGYLTEQCLTFCTRYLHDVETKLSRPIRNYDGEHGGRGLGKGKLFELDNVAWVQAHRYVLANSDVVAPFQEKHIQVLRNDSRRLNERDLMRKHNEQFPNWFRDHEREVRRKTQNSGVSLIADTQSYASSRDKCPVTGEVIFYGVLRDIIELRYSNDFKFVLFKCDWVDNNIGMRQDEFKFTLVNFRHLLYRHNRSSDELFILASQAQQVWYVQDPIDEDWRVVVKMTPRDSYDMNGKKSTEDEITCPQAEPYSGQQLDDGTYTLDSDLNWMAKDGKIVFKPGELAQETRNYLEKRNKLIKENYAKIEALGCKQLANPFLKKSTTAGKRRSKMDCAVNNDEDWQPGDSEDGSSSCFEDDECSLEDEECSGARLSKVATTRKRVQLAAGPMSAILQPLPTVNQDQHGNQQVELQEQPQPQVQAKRVRCQVAPMSAILQPLPTTSQDQHENQPVQLQAQPQVQVKRVRCRAAPMSTILQPSPTISQDQHGNQPPPNYHEFQSLSDEGHINERVVELESHQHSMSSHTIPNLHSLEQSNEGSRISVGADPNSQQQRAKGRGFARPFVGWGTGAKLEVKLNKDDQPIGNTAAPLQSQLGILARNATLAPLTFTDWRAPELYPYKERIWAEVKENTTAPDAYKHNCLMSVGKKRKDWKDELKRTTYNFYDSDEDRLANCPNRVDPDQWRVLVQFWGTKTAKRRSKTNRNSRHEQKMGHMSGRKGHCRVRDEIKDGVVVEPDRIQVFIKTHTKKDGQPVDEASALAIRRLNEGASQIPESSESPALREELFTSVLKPDRNGRVRTYGLGPCPSQVFGTRYTRSQEQRVKDQLRAELHAELRAELGAELRAELRQEVLRDVSDEITQLKNQYAAVAAYMKSAGHPLPPSPNRTGNGDGDHTPSLMEHNGQLSIPLAKFHHFPRI</sequence>
<dbReference type="InterPro" id="IPR004242">
    <property type="entry name" value="Transposase_21"/>
</dbReference>